<accession>A0A7W6CXP0</accession>
<evidence type="ECO:0000313" key="2">
    <source>
        <dbReference type="EMBL" id="MBB3966993.1"/>
    </source>
</evidence>
<proteinExistence type="predicted"/>
<keyword evidence="1" id="KW-0812">Transmembrane</keyword>
<feature type="transmembrane region" description="Helical" evidence="1">
    <location>
        <begin position="21"/>
        <end position="43"/>
    </location>
</feature>
<reference evidence="2 3" key="1">
    <citation type="submission" date="2020-08" db="EMBL/GenBank/DDBJ databases">
        <title>Genomic Encyclopedia of Type Strains, Phase IV (KMG-IV): sequencing the most valuable type-strain genomes for metagenomic binning, comparative biology and taxonomic classification.</title>
        <authorList>
            <person name="Goeker M."/>
        </authorList>
    </citation>
    <scope>NUCLEOTIDE SEQUENCE [LARGE SCALE GENOMIC DNA]</scope>
    <source>
        <strain evidence="2 3">DSM 26575</strain>
    </source>
</reference>
<comment type="caution">
    <text evidence="2">The sequence shown here is derived from an EMBL/GenBank/DDBJ whole genome shotgun (WGS) entry which is preliminary data.</text>
</comment>
<keyword evidence="3" id="KW-1185">Reference proteome</keyword>
<keyword evidence="1" id="KW-1133">Transmembrane helix</keyword>
<organism evidence="2 3">
    <name type="scientific">Rhizobium metallidurans</name>
    <dbReference type="NCBI Taxonomy" id="1265931"/>
    <lineage>
        <taxon>Bacteria</taxon>
        <taxon>Pseudomonadati</taxon>
        <taxon>Pseudomonadota</taxon>
        <taxon>Alphaproteobacteria</taxon>
        <taxon>Hyphomicrobiales</taxon>
        <taxon>Rhizobiaceae</taxon>
        <taxon>Rhizobium/Agrobacterium group</taxon>
        <taxon>Rhizobium</taxon>
    </lineage>
</organism>
<protein>
    <submittedName>
        <fullName evidence="2">Uncharacterized protein</fullName>
    </submittedName>
</protein>
<sequence length="48" mass="5555">MSSIARTSRHERAMRFLSGLRYGDFVMKSIPVMAVAFILYVILQGTFW</sequence>
<name>A0A7W6CXP0_9HYPH</name>
<evidence type="ECO:0000256" key="1">
    <source>
        <dbReference type="SAM" id="Phobius"/>
    </source>
</evidence>
<gene>
    <name evidence="2" type="ORF">GGQ67_004686</name>
</gene>
<dbReference type="AlphaFoldDB" id="A0A7W6CXP0"/>
<evidence type="ECO:0000313" key="3">
    <source>
        <dbReference type="Proteomes" id="UP000582090"/>
    </source>
</evidence>
<dbReference type="EMBL" id="JACIDW010000027">
    <property type="protein sequence ID" value="MBB3966993.1"/>
    <property type="molecule type" value="Genomic_DNA"/>
</dbReference>
<dbReference type="Proteomes" id="UP000582090">
    <property type="component" value="Unassembled WGS sequence"/>
</dbReference>
<keyword evidence="1" id="KW-0472">Membrane</keyword>